<dbReference type="RefSeq" id="WP_093173456.1">
    <property type="nucleotide sequence ID" value="NZ_FNCN01000028.1"/>
</dbReference>
<dbReference type="Gene3D" id="1.10.357.10">
    <property type="entry name" value="Tetracycline Repressor, domain 2"/>
    <property type="match status" value="1"/>
</dbReference>
<dbReference type="SUPFAM" id="SSF48498">
    <property type="entry name" value="Tetracyclin repressor-like, C-terminal domain"/>
    <property type="match status" value="1"/>
</dbReference>
<dbReference type="AlphaFoldDB" id="A0A1G8GLL2"/>
<reference evidence="6 7" key="1">
    <citation type="submission" date="2016-10" db="EMBL/GenBank/DDBJ databases">
        <authorList>
            <person name="de Groot N.N."/>
        </authorList>
    </citation>
    <scope>NUCLEOTIDE SEQUENCE [LARGE SCALE GENOMIC DNA]</scope>
    <source>
        <strain evidence="6 7">CPCC 201354</strain>
    </source>
</reference>
<evidence type="ECO:0000313" key="6">
    <source>
        <dbReference type="EMBL" id="SDH95252.1"/>
    </source>
</evidence>
<keyword evidence="2 4" id="KW-0238">DNA-binding</keyword>
<feature type="DNA-binding region" description="H-T-H motif" evidence="4">
    <location>
        <begin position="35"/>
        <end position="54"/>
    </location>
</feature>
<accession>A0A1G8GLL2</accession>
<dbReference type="InterPro" id="IPR036271">
    <property type="entry name" value="Tet_transcr_reg_TetR-rel_C_sf"/>
</dbReference>
<dbReference type="PANTHER" id="PTHR30055:SF234">
    <property type="entry name" value="HTH-TYPE TRANSCRIPTIONAL REGULATOR BETI"/>
    <property type="match status" value="1"/>
</dbReference>
<dbReference type="Pfam" id="PF00440">
    <property type="entry name" value="TetR_N"/>
    <property type="match status" value="1"/>
</dbReference>
<feature type="domain" description="HTH tetR-type" evidence="5">
    <location>
        <begin position="12"/>
        <end position="72"/>
    </location>
</feature>
<dbReference type="InterPro" id="IPR001647">
    <property type="entry name" value="HTH_TetR"/>
</dbReference>
<organism evidence="6 7">
    <name type="scientific">Sinosporangium album</name>
    <dbReference type="NCBI Taxonomy" id="504805"/>
    <lineage>
        <taxon>Bacteria</taxon>
        <taxon>Bacillati</taxon>
        <taxon>Actinomycetota</taxon>
        <taxon>Actinomycetes</taxon>
        <taxon>Streptosporangiales</taxon>
        <taxon>Streptosporangiaceae</taxon>
        <taxon>Sinosporangium</taxon>
    </lineage>
</organism>
<name>A0A1G8GLL2_9ACTN</name>
<keyword evidence="1" id="KW-0805">Transcription regulation</keyword>
<dbReference type="InterPro" id="IPR050109">
    <property type="entry name" value="HTH-type_TetR-like_transc_reg"/>
</dbReference>
<protein>
    <submittedName>
        <fullName evidence="6">DNA-binding transcriptional regulator YbjK</fullName>
    </submittedName>
</protein>
<dbReference type="Pfam" id="PF17940">
    <property type="entry name" value="TetR_C_31"/>
    <property type="match status" value="1"/>
</dbReference>
<dbReference type="EMBL" id="FNCN01000028">
    <property type="protein sequence ID" value="SDH95252.1"/>
    <property type="molecule type" value="Genomic_DNA"/>
</dbReference>
<keyword evidence="7" id="KW-1185">Reference proteome</keyword>
<evidence type="ECO:0000313" key="7">
    <source>
        <dbReference type="Proteomes" id="UP000198923"/>
    </source>
</evidence>
<dbReference type="PRINTS" id="PR00455">
    <property type="entry name" value="HTHTETR"/>
</dbReference>
<evidence type="ECO:0000259" key="5">
    <source>
        <dbReference type="PROSITE" id="PS50977"/>
    </source>
</evidence>
<dbReference type="GO" id="GO:0003700">
    <property type="term" value="F:DNA-binding transcription factor activity"/>
    <property type="evidence" value="ECO:0007669"/>
    <property type="project" value="TreeGrafter"/>
</dbReference>
<evidence type="ECO:0000256" key="3">
    <source>
        <dbReference type="ARBA" id="ARBA00023163"/>
    </source>
</evidence>
<dbReference type="InterPro" id="IPR041583">
    <property type="entry name" value="TetR_C_31"/>
</dbReference>
<gene>
    <name evidence="6" type="ORF">SAMN05421505_1283</name>
</gene>
<dbReference type="PANTHER" id="PTHR30055">
    <property type="entry name" value="HTH-TYPE TRANSCRIPTIONAL REGULATOR RUTR"/>
    <property type="match status" value="1"/>
</dbReference>
<dbReference type="GO" id="GO:0000976">
    <property type="term" value="F:transcription cis-regulatory region binding"/>
    <property type="evidence" value="ECO:0007669"/>
    <property type="project" value="TreeGrafter"/>
</dbReference>
<proteinExistence type="predicted"/>
<dbReference type="InterPro" id="IPR009057">
    <property type="entry name" value="Homeodomain-like_sf"/>
</dbReference>
<evidence type="ECO:0000256" key="1">
    <source>
        <dbReference type="ARBA" id="ARBA00023015"/>
    </source>
</evidence>
<dbReference type="SUPFAM" id="SSF46689">
    <property type="entry name" value="Homeodomain-like"/>
    <property type="match status" value="1"/>
</dbReference>
<dbReference type="Proteomes" id="UP000198923">
    <property type="component" value="Unassembled WGS sequence"/>
</dbReference>
<evidence type="ECO:0000256" key="4">
    <source>
        <dbReference type="PROSITE-ProRule" id="PRU00335"/>
    </source>
</evidence>
<keyword evidence="3" id="KW-0804">Transcription</keyword>
<dbReference type="STRING" id="504805.SAMN05421505_1283"/>
<dbReference type="PROSITE" id="PS50977">
    <property type="entry name" value="HTH_TETR_2"/>
    <property type="match status" value="1"/>
</dbReference>
<sequence length="200" mass="20832">MSKTNDQISKGATTKARLRTAAAELIAEVGWRGVSTRMVADRAGLRVGLVHYHFDSLTALLLAAVMPVLDSLNTEVERALRDAGDAEAGMRALAGPMDRLHEEAQAVLDLRLLVEVSMEAARDPDVAQAVAPALARARAVIAEWLSRAGCARDAEDAAALAAVVMAAADGLVLHRLADPALDAAAAVAKLGRLIGGRAGE</sequence>
<evidence type="ECO:0000256" key="2">
    <source>
        <dbReference type="ARBA" id="ARBA00023125"/>
    </source>
</evidence>
<dbReference type="OrthoDB" id="5242433at2"/>